<accession>A0A3E4F6J5</accession>
<evidence type="ECO:0000313" key="13">
    <source>
        <dbReference type="Proteomes" id="UP000260664"/>
    </source>
</evidence>
<keyword evidence="5 8" id="KW-1133">Transmembrane helix</keyword>
<evidence type="ECO:0000313" key="10">
    <source>
        <dbReference type="EMBL" id="RGI84673.1"/>
    </source>
</evidence>
<keyword evidence="6 8" id="KW-0472">Membrane</keyword>
<comment type="subcellular location">
    <subcellularLocation>
        <location evidence="1">Cell membrane</location>
        <topology evidence="1">Multi-pass membrane protein</topology>
    </subcellularLocation>
</comment>
<keyword evidence="3" id="KW-1003">Cell membrane</keyword>
<comment type="caution">
    <text evidence="10">The sequence shown here is derived from an EMBL/GenBank/DDBJ whole genome shotgun (WGS) entry which is preliminary data.</text>
</comment>
<dbReference type="Proteomes" id="UP000283630">
    <property type="component" value="Unassembled WGS sequence"/>
</dbReference>
<feature type="compositionally biased region" description="Basic and acidic residues" evidence="7">
    <location>
        <begin position="240"/>
        <end position="249"/>
    </location>
</feature>
<feature type="region of interest" description="Disordered" evidence="7">
    <location>
        <begin position="226"/>
        <end position="249"/>
    </location>
</feature>
<dbReference type="RefSeq" id="WP_117494933.1">
    <property type="nucleotide sequence ID" value="NZ_QRWH01000006.1"/>
</dbReference>
<evidence type="ECO:0000256" key="8">
    <source>
        <dbReference type="SAM" id="Phobius"/>
    </source>
</evidence>
<dbReference type="GO" id="GO:0005886">
    <property type="term" value="C:plasma membrane"/>
    <property type="evidence" value="ECO:0007669"/>
    <property type="project" value="UniProtKB-SubCell"/>
</dbReference>
<dbReference type="PANTHER" id="PTHR32309:SF13">
    <property type="entry name" value="FERRIC ENTEROBACTIN TRANSPORT PROTEIN FEPE"/>
    <property type="match status" value="1"/>
</dbReference>
<organism evidence="10 13">
    <name type="scientific">Dorea formicigenerans</name>
    <dbReference type="NCBI Taxonomy" id="39486"/>
    <lineage>
        <taxon>Bacteria</taxon>
        <taxon>Bacillati</taxon>
        <taxon>Bacillota</taxon>
        <taxon>Clostridia</taxon>
        <taxon>Lachnospirales</taxon>
        <taxon>Lachnospiraceae</taxon>
        <taxon>Dorea</taxon>
    </lineage>
</organism>
<keyword evidence="4 8" id="KW-0812">Transmembrane</keyword>
<comment type="similarity">
    <text evidence="2">Belongs to the CpsC/CapA family.</text>
</comment>
<dbReference type="EMBL" id="QRVU01000033">
    <property type="protein sequence ID" value="RGS70339.1"/>
    <property type="molecule type" value="Genomic_DNA"/>
</dbReference>
<dbReference type="EMBL" id="QSOI01000006">
    <property type="protein sequence ID" value="RGI84673.1"/>
    <property type="molecule type" value="Genomic_DNA"/>
</dbReference>
<dbReference type="Pfam" id="PF02706">
    <property type="entry name" value="Wzz"/>
    <property type="match status" value="1"/>
</dbReference>
<dbReference type="InterPro" id="IPR050445">
    <property type="entry name" value="Bact_polysacc_biosynth/exp"/>
</dbReference>
<evidence type="ECO:0000256" key="4">
    <source>
        <dbReference type="ARBA" id="ARBA00022692"/>
    </source>
</evidence>
<evidence type="ECO:0000313" key="11">
    <source>
        <dbReference type="EMBL" id="RGS70339.1"/>
    </source>
</evidence>
<gene>
    <name evidence="12" type="ORF">DWX53_07940</name>
    <name evidence="11" type="ORF">DWX78_07850</name>
    <name evidence="10" type="ORF">DXD84_06965</name>
</gene>
<evidence type="ECO:0000313" key="15">
    <source>
        <dbReference type="Proteomes" id="UP000285981"/>
    </source>
</evidence>
<dbReference type="GO" id="GO:0004713">
    <property type="term" value="F:protein tyrosine kinase activity"/>
    <property type="evidence" value="ECO:0007669"/>
    <property type="project" value="TreeGrafter"/>
</dbReference>
<evidence type="ECO:0000256" key="6">
    <source>
        <dbReference type="ARBA" id="ARBA00023136"/>
    </source>
</evidence>
<dbReference type="Proteomes" id="UP000260664">
    <property type="component" value="Unassembled WGS sequence"/>
</dbReference>
<evidence type="ECO:0000259" key="9">
    <source>
        <dbReference type="Pfam" id="PF02706"/>
    </source>
</evidence>
<evidence type="ECO:0000256" key="5">
    <source>
        <dbReference type="ARBA" id="ARBA00022989"/>
    </source>
</evidence>
<dbReference type="AlphaFoldDB" id="A0A3E4F6J5"/>
<feature type="transmembrane region" description="Helical" evidence="8">
    <location>
        <begin position="25"/>
        <end position="47"/>
    </location>
</feature>
<evidence type="ECO:0000256" key="3">
    <source>
        <dbReference type="ARBA" id="ARBA00022475"/>
    </source>
</evidence>
<dbReference type="InterPro" id="IPR003856">
    <property type="entry name" value="LPS_length_determ_N"/>
</dbReference>
<name>A0A3E4F6J5_9FIRM</name>
<feature type="transmembrane region" description="Helical" evidence="8">
    <location>
        <begin position="180"/>
        <end position="201"/>
    </location>
</feature>
<dbReference type="PANTHER" id="PTHR32309">
    <property type="entry name" value="TYROSINE-PROTEIN KINASE"/>
    <property type="match status" value="1"/>
</dbReference>
<protein>
    <submittedName>
        <fullName evidence="10">Polysaccharide export protein</fullName>
    </submittedName>
</protein>
<evidence type="ECO:0000256" key="2">
    <source>
        <dbReference type="ARBA" id="ARBA00006683"/>
    </source>
</evidence>
<dbReference type="Proteomes" id="UP000285981">
    <property type="component" value="Unassembled WGS sequence"/>
</dbReference>
<evidence type="ECO:0000313" key="12">
    <source>
        <dbReference type="EMBL" id="RGT08948.1"/>
    </source>
</evidence>
<evidence type="ECO:0000256" key="1">
    <source>
        <dbReference type="ARBA" id="ARBA00004651"/>
    </source>
</evidence>
<dbReference type="EMBL" id="QRWH01000006">
    <property type="protein sequence ID" value="RGT08948.1"/>
    <property type="molecule type" value="Genomic_DNA"/>
</dbReference>
<feature type="domain" description="Polysaccharide chain length determinant N-terminal" evidence="9">
    <location>
        <begin position="11"/>
        <end position="99"/>
    </location>
</feature>
<sequence>MGKNYDNDEMEIDLLELFYVLKSKILAILGVGLLFGCIACAYAGFLVKPLYTSSSMMLVLTKETTLSSLADLQMGSQLTKDYSILITSRPVLTDVIDQLDLDMDYKQLKNMITVANQDDTRILQLSVEYSDAKQAKEIVDKLSEVASEYIGDKMEVTPPKIIEKGEVPTSRSNTGVAKMAVMGVLAGMILCAGVIVVRTIMDDTIKSEEDIEKYLGLSTLSVIPDRKDYINGSGKKKSKRNDAGKRKAS</sequence>
<reference evidence="13 14" key="1">
    <citation type="submission" date="2018-08" db="EMBL/GenBank/DDBJ databases">
        <title>A genome reference for cultivated species of the human gut microbiota.</title>
        <authorList>
            <person name="Zou Y."/>
            <person name="Xue W."/>
            <person name="Luo G."/>
        </authorList>
    </citation>
    <scope>NUCLEOTIDE SEQUENCE [LARGE SCALE GENOMIC DNA]</scope>
    <source>
        <strain evidence="12 14">AF19-4AC</strain>
        <strain evidence="11 15">AF21-25</strain>
        <strain evidence="10 13">TM09-19AC</strain>
    </source>
</reference>
<evidence type="ECO:0000256" key="7">
    <source>
        <dbReference type="SAM" id="MobiDB-lite"/>
    </source>
</evidence>
<proteinExistence type="inferred from homology"/>
<evidence type="ECO:0000313" key="14">
    <source>
        <dbReference type="Proteomes" id="UP000283630"/>
    </source>
</evidence>